<name>A0ACB7SQX4_HYAAI</name>
<comment type="caution">
    <text evidence="1">The sequence shown here is derived from an EMBL/GenBank/DDBJ whole genome shotgun (WGS) entry which is preliminary data.</text>
</comment>
<evidence type="ECO:0000313" key="1">
    <source>
        <dbReference type="EMBL" id="KAH6936169.1"/>
    </source>
</evidence>
<dbReference type="Proteomes" id="UP000821845">
    <property type="component" value="Chromosome 3"/>
</dbReference>
<organism evidence="1 2">
    <name type="scientific">Hyalomma asiaticum</name>
    <name type="common">Tick</name>
    <dbReference type="NCBI Taxonomy" id="266040"/>
    <lineage>
        <taxon>Eukaryota</taxon>
        <taxon>Metazoa</taxon>
        <taxon>Ecdysozoa</taxon>
        <taxon>Arthropoda</taxon>
        <taxon>Chelicerata</taxon>
        <taxon>Arachnida</taxon>
        <taxon>Acari</taxon>
        <taxon>Parasitiformes</taxon>
        <taxon>Ixodida</taxon>
        <taxon>Ixodoidea</taxon>
        <taxon>Ixodidae</taxon>
        <taxon>Hyalomminae</taxon>
        <taxon>Hyalomma</taxon>
    </lineage>
</organism>
<gene>
    <name evidence="1" type="ORF">HPB50_014444</name>
</gene>
<protein>
    <submittedName>
        <fullName evidence="1">Uncharacterized protein</fullName>
    </submittedName>
</protein>
<sequence length="70" mass="7925">MFSFIAAKLKETLGADRTGEQCSTRYKTVMKRRKVAVGHNQKTGNSPTPIPFEDEVEKIRLLDDSVEQLN</sequence>
<dbReference type="EMBL" id="CM023483">
    <property type="protein sequence ID" value="KAH6936169.1"/>
    <property type="molecule type" value="Genomic_DNA"/>
</dbReference>
<proteinExistence type="predicted"/>
<keyword evidence="2" id="KW-1185">Reference proteome</keyword>
<reference evidence="1" key="1">
    <citation type="submission" date="2020-05" db="EMBL/GenBank/DDBJ databases">
        <title>Large-scale comparative analyses of tick genomes elucidate their genetic diversity and vector capacities.</title>
        <authorList>
            <person name="Jia N."/>
            <person name="Wang J."/>
            <person name="Shi W."/>
            <person name="Du L."/>
            <person name="Sun Y."/>
            <person name="Zhan W."/>
            <person name="Jiang J."/>
            <person name="Wang Q."/>
            <person name="Zhang B."/>
            <person name="Ji P."/>
            <person name="Sakyi L.B."/>
            <person name="Cui X."/>
            <person name="Yuan T."/>
            <person name="Jiang B."/>
            <person name="Yang W."/>
            <person name="Lam T.T.-Y."/>
            <person name="Chang Q."/>
            <person name="Ding S."/>
            <person name="Wang X."/>
            <person name="Zhu J."/>
            <person name="Ruan X."/>
            <person name="Zhao L."/>
            <person name="Wei J."/>
            <person name="Que T."/>
            <person name="Du C."/>
            <person name="Cheng J."/>
            <person name="Dai P."/>
            <person name="Han X."/>
            <person name="Huang E."/>
            <person name="Gao Y."/>
            <person name="Liu J."/>
            <person name="Shao H."/>
            <person name="Ye R."/>
            <person name="Li L."/>
            <person name="Wei W."/>
            <person name="Wang X."/>
            <person name="Wang C."/>
            <person name="Yang T."/>
            <person name="Huo Q."/>
            <person name="Li W."/>
            <person name="Guo W."/>
            <person name="Chen H."/>
            <person name="Zhou L."/>
            <person name="Ni X."/>
            <person name="Tian J."/>
            <person name="Zhou Y."/>
            <person name="Sheng Y."/>
            <person name="Liu T."/>
            <person name="Pan Y."/>
            <person name="Xia L."/>
            <person name="Li J."/>
            <person name="Zhao F."/>
            <person name="Cao W."/>
        </authorList>
    </citation>
    <scope>NUCLEOTIDE SEQUENCE</scope>
    <source>
        <strain evidence="1">Hyas-2018</strain>
    </source>
</reference>
<evidence type="ECO:0000313" key="2">
    <source>
        <dbReference type="Proteomes" id="UP000821845"/>
    </source>
</evidence>
<accession>A0ACB7SQX4</accession>